<dbReference type="InParanoid" id="E4ZGU5"/>
<name>E4ZGU5_LEPMJ</name>
<dbReference type="VEuPathDB" id="FungiDB:LEMA_uP066410.1"/>
<dbReference type="AlphaFoldDB" id="E4ZGU5"/>
<gene>
    <name evidence="1" type="ORF">LEMA_uP066410.1</name>
</gene>
<protein>
    <submittedName>
        <fullName evidence="1">Uncharacterized protein</fullName>
    </submittedName>
</protein>
<dbReference type="HOGENOM" id="CLU_2904588_0_0_1"/>
<sequence length="62" mass="6706">MNENFQVLRAPLFVASRPADRPVGHVLVVSDVVLELASKSQTSICSHGGVSWCDLIGLEDIK</sequence>
<proteinExistence type="predicted"/>
<reference evidence="2" key="1">
    <citation type="journal article" date="2011" name="Nat. Commun.">
        <title>Effector diversification within compartments of the Leptosphaeria maculans genome affected by Repeat-Induced Point mutations.</title>
        <authorList>
            <person name="Rouxel T."/>
            <person name="Grandaubert J."/>
            <person name="Hane J.K."/>
            <person name="Hoede C."/>
            <person name="van de Wouw A.P."/>
            <person name="Couloux A."/>
            <person name="Dominguez V."/>
            <person name="Anthouard V."/>
            <person name="Bally P."/>
            <person name="Bourras S."/>
            <person name="Cozijnsen A.J."/>
            <person name="Ciuffetti L.M."/>
            <person name="Degrave A."/>
            <person name="Dilmaghani A."/>
            <person name="Duret L."/>
            <person name="Fudal I."/>
            <person name="Goodwin S.B."/>
            <person name="Gout L."/>
            <person name="Glaser N."/>
            <person name="Linglin J."/>
            <person name="Kema G.H.J."/>
            <person name="Lapalu N."/>
            <person name="Lawrence C.B."/>
            <person name="May K."/>
            <person name="Meyer M."/>
            <person name="Ollivier B."/>
            <person name="Poulain J."/>
            <person name="Schoch C.L."/>
            <person name="Simon A."/>
            <person name="Spatafora J.W."/>
            <person name="Stachowiak A."/>
            <person name="Turgeon B.G."/>
            <person name="Tyler B.M."/>
            <person name="Vincent D."/>
            <person name="Weissenbach J."/>
            <person name="Amselem J."/>
            <person name="Quesneville H."/>
            <person name="Oliver R.P."/>
            <person name="Wincker P."/>
            <person name="Balesdent M.-H."/>
            <person name="Howlett B.J."/>
        </authorList>
    </citation>
    <scope>NUCLEOTIDE SEQUENCE [LARGE SCALE GENOMIC DNA]</scope>
    <source>
        <strain evidence="2">JN3 / isolate v23.1.3 / race Av1-4-5-6-7-8</strain>
    </source>
</reference>
<organism evidence="1 2">
    <name type="scientific">Leptosphaeria maculans (strain JN3 / isolate v23.1.3 / race Av1-4-5-6-7-8)</name>
    <name type="common">Blackleg fungus</name>
    <name type="synonym">Phoma lingam</name>
    <dbReference type="NCBI Taxonomy" id="985895"/>
    <lineage>
        <taxon>Eukaryota</taxon>
        <taxon>Fungi</taxon>
        <taxon>Dikarya</taxon>
        <taxon>Ascomycota</taxon>
        <taxon>Pezizomycotina</taxon>
        <taxon>Dothideomycetes</taxon>
        <taxon>Pleosporomycetidae</taxon>
        <taxon>Pleosporales</taxon>
        <taxon>Pleosporineae</taxon>
        <taxon>Leptosphaeriaceae</taxon>
        <taxon>Plenodomus</taxon>
        <taxon>Plenodomus lingam/Leptosphaeria maculans species complex</taxon>
    </lineage>
</organism>
<keyword evidence="2" id="KW-1185">Reference proteome</keyword>
<evidence type="ECO:0000313" key="2">
    <source>
        <dbReference type="Proteomes" id="UP000002668"/>
    </source>
</evidence>
<dbReference type="EMBL" id="FP929064">
    <property type="protein sequence ID" value="CBX90515.1"/>
    <property type="molecule type" value="Genomic_DNA"/>
</dbReference>
<dbReference type="Proteomes" id="UP000002668">
    <property type="component" value="Genome"/>
</dbReference>
<accession>E4ZGU5</accession>
<evidence type="ECO:0000313" key="1">
    <source>
        <dbReference type="EMBL" id="CBX90515.1"/>
    </source>
</evidence>